<accession>A0A8J6LK02</accession>
<organism evidence="3 4">
    <name type="scientific">Tenebrio molitor</name>
    <name type="common">Yellow mealworm beetle</name>
    <dbReference type="NCBI Taxonomy" id="7067"/>
    <lineage>
        <taxon>Eukaryota</taxon>
        <taxon>Metazoa</taxon>
        <taxon>Ecdysozoa</taxon>
        <taxon>Arthropoda</taxon>
        <taxon>Hexapoda</taxon>
        <taxon>Insecta</taxon>
        <taxon>Pterygota</taxon>
        <taxon>Neoptera</taxon>
        <taxon>Endopterygota</taxon>
        <taxon>Coleoptera</taxon>
        <taxon>Polyphaga</taxon>
        <taxon>Cucujiformia</taxon>
        <taxon>Tenebrionidae</taxon>
        <taxon>Tenebrio</taxon>
    </lineage>
</organism>
<keyword evidence="1" id="KW-0732">Signal</keyword>
<feature type="chain" id="PRO_5035228033" description="Serine protease gd N-terminal domain-containing protein" evidence="1">
    <location>
        <begin position="23"/>
        <end position="281"/>
    </location>
</feature>
<feature type="domain" description="Serine protease gd N-terminal" evidence="2">
    <location>
        <begin position="155"/>
        <end position="212"/>
    </location>
</feature>
<feature type="signal peptide" evidence="1">
    <location>
        <begin position="1"/>
        <end position="22"/>
    </location>
</feature>
<evidence type="ECO:0000259" key="2">
    <source>
        <dbReference type="Pfam" id="PF16030"/>
    </source>
</evidence>
<proteinExistence type="predicted"/>
<dbReference type="Pfam" id="PF16030">
    <property type="entry name" value="GD_N"/>
    <property type="match status" value="1"/>
</dbReference>
<name>A0A8J6LK02_TENMO</name>
<evidence type="ECO:0000313" key="4">
    <source>
        <dbReference type="Proteomes" id="UP000719412"/>
    </source>
</evidence>
<comment type="caution">
    <text evidence="3">The sequence shown here is derived from an EMBL/GenBank/DDBJ whole genome shotgun (WGS) entry which is preliminary data.</text>
</comment>
<evidence type="ECO:0000313" key="3">
    <source>
        <dbReference type="EMBL" id="KAH0821452.1"/>
    </source>
</evidence>
<evidence type="ECO:0000256" key="1">
    <source>
        <dbReference type="SAM" id="SignalP"/>
    </source>
</evidence>
<sequence length="281" mass="31297">MCLELVLVKVSRLLLLHGCILASRGMIVSPQRYSSPCPDTFQYRLDQNGELYGTIGVYSLDQNVVKLNVELSVGNHVDVRGIPFFNSQVTQKRAIASDLSPIAICCVIWCRLSSRSPLRTSHILLNVEREKLTLKSRHSRLIGRDVNDECAGEGSTIANFNGRIEVSNSREQISDDIHHRRPIRYKLFFPRWENIPPRITMIMVNDQVVCSGPPLQLGDWINVLSRINLQHSLTVNPLAVGNTFVPVNDPTSGNSGKGGNFFLQTGNMSGGKTPTNPFLFV</sequence>
<dbReference type="InterPro" id="IPR031986">
    <property type="entry name" value="GD_N"/>
</dbReference>
<reference evidence="3" key="2">
    <citation type="submission" date="2021-08" db="EMBL/GenBank/DDBJ databases">
        <authorList>
            <person name="Eriksson T."/>
        </authorList>
    </citation>
    <scope>NUCLEOTIDE SEQUENCE</scope>
    <source>
        <strain evidence="3">Stoneville</strain>
        <tissue evidence="3">Whole head</tissue>
    </source>
</reference>
<reference evidence="3" key="1">
    <citation type="journal article" date="2020" name="J Insects Food Feed">
        <title>The yellow mealworm (Tenebrio molitor) genome: a resource for the emerging insects as food and feed industry.</title>
        <authorList>
            <person name="Eriksson T."/>
            <person name="Andere A."/>
            <person name="Kelstrup H."/>
            <person name="Emery V."/>
            <person name="Picard C."/>
        </authorList>
    </citation>
    <scope>NUCLEOTIDE SEQUENCE</scope>
    <source>
        <strain evidence="3">Stoneville</strain>
        <tissue evidence="3">Whole head</tissue>
    </source>
</reference>
<dbReference type="Proteomes" id="UP000719412">
    <property type="component" value="Unassembled WGS sequence"/>
</dbReference>
<dbReference type="AlphaFoldDB" id="A0A8J6LK02"/>
<dbReference type="EMBL" id="JABDTM020007780">
    <property type="protein sequence ID" value="KAH0821452.1"/>
    <property type="molecule type" value="Genomic_DNA"/>
</dbReference>
<protein>
    <recommendedName>
        <fullName evidence="2">Serine protease gd N-terminal domain-containing protein</fullName>
    </recommendedName>
</protein>
<gene>
    <name evidence="3" type="ORF">GEV33_001339</name>
</gene>
<keyword evidence="4" id="KW-1185">Reference proteome</keyword>